<dbReference type="InterPro" id="IPR001478">
    <property type="entry name" value="PDZ"/>
</dbReference>
<evidence type="ECO:0000259" key="4">
    <source>
        <dbReference type="PROSITE" id="PS50106"/>
    </source>
</evidence>
<comment type="caution">
    <text evidence="5">The sequence shown here is derived from an EMBL/GenBank/DDBJ whole genome shotgun (WGS) entry which is preliminary data.</text>
</comment>
<organism evidence="5 6">
    <name type="scientific">Hymenochirus boettgeri</name>
    <name type="common">Congo dwarf clawed frog</name>
    <dbReference type="NCBI Taxonomy" id="247094"/>
    <lineage>
        <taxon>Eukaryota</taxon>
        <taxon>Metazoa</taxon>
        <taxon>Chordata</taxon>
        <taxon>Craniata</taxon>
        <taxon>Vertebrata</taxon>
        <taxon>Euteleostomi</taxon>
        <taxon>Amphibia</taxon>
        <taxon>Batrachia</taxon>
        <taxon>Anura</taxon>
        <taxon>Pipoidea</taxon>
        <taxon>Pipidae</taxon>
        <taxon>Pipinae</taxon>
        <taxon>Hymenochirus</taxon>
    </lineage>
</organism>
<keyword evidence="3" id="KW-0206">Cytoskeleton</keyword>
<accession>A0A8T2KFF1</accession>
<dbReference type="PANTHER" id="PTHR10554:SF8">
    <property type="entry name" value="BETA-2-SYNTROPHIN"/>
    <property type="match status" value="1"/>
</dbReference>
<evidence type="ECO:0000313" key="5">
    <source>
        <dbReference type="EMBL" id="KAG8454127.1"/>
    </source>
</evidence>
<evidence type="ECO:0000256" key="1">
    <source>
        <dbReference type="ARBA" id="ARBA00004245"/>
    </source>
</evidence>
<sequence length="70" mass="7483">MTGEPHGKPVLPDNHRRALRVGDAILAVNGMDLRNATHDQAVQVLKKAGKEVILKGGGLRYAPCVSLVTQ</sequence>
<dbReference type="PANTHER" id="PTHR10554">
    <property type="entry name" value="SYNTROPHIN"/>
    <property type="match status" value="1"/>
</dbReference>
<evidence type="ECO:0000313" key="6">
    <source>
        <dbReference type="Proteomes" id="UP000812440"/>
    </source>
</evidence>
<keyword evidence="3" id="KW-0963">Cytoplasm</keyword>
<dbReference type="PROSITE" id="PS50106">
    <property type="entry name" value="PDZ"/>
    <property type="match status" value="1"/>
</dbReference>
<name>A0A8T2KFF1_9PIPI</name>
<dbReference type="EMBL" id="JAACNH010000001">
    <property type="protein sequence ID" value="KAG8454127.1"/>
    <property type="molecule type" value="Genomic_DNA"/>
</dbReference>
<dbReference type="Pfam" id="PF00595">
    <property type="entry name" value="PDZ"/>
    <property type="match status" value="1"/>
</dbReference>
<proteinExistence type="inferred from homology"/>
<dbReference type="GO" id="GO:0016010">
    <property type="term" value="C:dystrophin-associated glycoprotein complex"/>
    <property type="evidence" value="ECO:0007669"/>
    <property type="project" value="TreeGrafter"/>
</dbReference>
<dbReference type="Proteomes" id="UP000812440">
    <property type="component" value="Chromosome 1"/>
</dbReference>
<dbReference type="InterPro" id="IPR036034">
    <property type="entry name" value="PDZ_sf"/>
</dbReference>
<dbReference type="InterPro" id="IPR015482">
    <property type="entry name" value="Syntrophin"/>
</dbReference>
<comment type="subcellular location">
    <subcellularLocation>
        <location evidence="1">Cytoplasm</location>
        <location evidence="1">Cytoskeleton</location>
    </subcellularLocation>
</comment>
<dbReference type="Gene3D" id="6.20.370.60">
    <property type="match status" value="1"/>
</dbReference>
<evidence type="ECO:0000256" key="3">
    <source>
        <dbReference type="ARBA" id="ARBA00023212"/>
    </source>
</evidence>
<keyword evidence="6" id="KW-1185">Reference proteome</keyword>
<dbReference type="AlphaFoldDB" id="A0A8T2KFF1"/>
<dbReference type="OrthoDB" id="409749at2759"/>
<gene>
    <name evidence="5" type="ORF">GDO86_000678</name>
</gene>
<evidence type="ECO:0000256" key="2">
    <source>
        <dbReference type="ARBA" id="ARBA00010798"/>
    </source>
</evidence>
<dbReference type="GO" id="GO:0005198">
    <property type="term" value="F:structural molecule activity"/>
    <property type="evidence" value="ECO:0007669"/>
    <property type="project" value="InterPro"/>
</dbReference>
<dbReference type="GO" id="GO:0005856">
    <property type="term" value="C:cytoskeleton"/>
    <property type="evidence" value="ECO:0007669"/>
    <property type="project" value="UniProtKB-SubCell"/>
</dbReference>
<dbReference type="GO" id="GO:0045202">
    <property type="term" value="C:synapse"/>
    <property type="evidence" value="ECO:0007669"/>
    <property type="project" value="TreeGrafter"/>
</dbReference>
<dbReference type="SUPFAM" id="SSF50156">
    <property type="entry name" value="PDZ domain-like"/>
    <property type="match status" value="1"/>
</dbReference>
<comment type="similarity">
    <text evidence="2">Belongs to the syntrophin family.</text>
</comment>
<feature type="domain" description="PDZ" evidence="4">
    <location>
        <begin position="1"/>
        <end position="54"/>
    </location>
</feature>
<reference evidence="5" key="1">
    <citation type="thesis" date="2020" institute="ProQuest LLC" country="789 East Eisenhower Parkway, Ann Arbor, MI, USA">
        <title>Comparative Genomics and Chromosome Evolution.</title>
        <authorList>
            <person name="Mudd A.B."/>
        </authorList>
    </citation>
    <scope>NUCLEOTIDE SEQUENCE</scope>
    <source>
        <strain evidence="5">Female2</strain>
        <tissue evidence="5">Blood</tissue>
    </source>
</reference>
<protein>
    <recommendedName>
        <fullName evidence="4">PDZ domain-containing protein</fullName>
    </recommendedName>
</protein>